<comment type="catalytic activity">
    <reaction evidence="8">
        <text>L-threonyl-[protein] + ATP = O-phospho-L-threonyl-[protein] + ADP + H(+)</text>
        <dbReference type="Rhea" id="RHEA:46608"/>
        <dbReference type="Rhea" id="RHEA-COMP:11060"/>
        <dbReference type="Rhea" id="RHEA-COMP:11605"/>
        <dbReference type="ChEBI" id="CHEBI:15378"/>
        <dbReference type="ChEBI" id="CHEBI:30013"/>
        <dbReference type="ChEBI" id="CHEBI:30616"/>
        <dbReference type="ChEBI" id="CHEBI:61977"/>
        <dbReference type="ChEBI" id="CHEBI:456216"/>
        <dbReference type="EC" id="2.7.11.22"/>
    </reaction>
</comment>
<dbReference type="GO" id="GO:0005524">
    <property type="term" value="F:ATP binding"/>
    <property type="evidence" value="ECO:0007669"/>
    <property type="project" value="UniProtKB-KW"/>
</dbReference>
<accession>A0A8J2QZ17</accession>
<evidence type="ECO:0000313" key="11">
    <source>
        <dbReference type="EMBL" id="CAG9573812.1"/>
    </source>
</evidence>
<dbReference type="FunFam" id="3.30.200.20:FF:000124">
    <property type="entry name" value="Cyclin-dependent kinase 4"/>
    <property type="match status" value="1"/>
</dbReference>
<dbReference type="AlphaFoldDB" id="A0A8J2QZ17"/>
<comment type="catalytic activity">
    <reaction evidence="9">
        <text>L-seryl-[protein] + ATP = O-phospho-L-seryl-[protein] + ADP + H(+)</text>
        <dbReference type="Rhea" id="RHEA:17989"/>
        <dbReference type="Rhea" id="RHEA-COMP:9863"/>
        <dbReference type="Rhea" id="RHEA-COMP:11604"/>
        <dbReference type="ChEBI" id="CHEBI:15378"/>
        <dbReference type="ChEBI" id="CHEBI:29999"/>
        <dbReference type="ChEBI" id="CHEBI:30616"/>
        <dbReference type="ChEBI" id="CHEBI:83421"/>
        <dbReference type="ChEBI" id="CHEBI:456216"/>
        <dbReference type="EC" id="2.7.11.22"/>
    </reaction>
</comment>
<dbReference type="SUPFAM" id="SSF56112">
    <property type="entry name" value="Protein kinase-like (PK-like)"/>
    <property type="match status" value="1"/>
</dbReference>
<evidence type="ECO:0000313" key="12">
    <source>
        <dbReference type="Proteomes" id="UP000789524"/>
    </source>
</evidence>
<dbReference type="Proteomes" id="UP000789524">
    <property type="component" value="Unassembled WGS sequence"/>
</dbReference>
<sequence>MKIPSINNIILGAYGTVYKARDLHNGGQIVAMKKVKVALTEDGIPLSTLREIALLRQLEAYRHPNIVRLLDVCHGGQSSERDHQLVLFLVFEHVEQDLDSFLKRAPGPLSENRIRSMSYDILSGVDFLHSHRIVHRDLKPHNLLVTSNGRVKLADFGLAKTYDTEMKLTSVVVTLWYRPPEVLLGLSYNTAVDVWSAGAVLAQLHTRTPLLPASCDSEQLHAIFRLIGRPPREEWPAGVCIMAESFPDYPPKDLASVLPRVHPHALDLIKGMLVFDPAKRLTALDCLEHPYFTEEPLN</sequence>
<dbReference type="GO" id="GO:0010468">
    <property type="term" value="P:regulation of gene expression"/>
    <property type="evidence" value="ECO:0007669"/>
    <property type="project" value="TreeGrafter"/>
</dbReference>
<dbReference type="PANTHER" id="PTHR24056:SF472">
    <property type="entry name" value="CYCLIN-DEPENDENT KINASE 4, ISOFORM A"/>
    <property type="match status" value="1"/>
</dbReference>
<dbReference type="InterPro" id="IPR008271">
    <property type="entry name" value="Ser/Thr_kinase_AS"/>
</dbReference>
<evidence type="ECO:0000256" key="6">
    <source>
        <dbReference type="ARBA" id="ARBA00022777"/>
    </source>
</evidence>
<dbReference type="FunFam" id="1.10.510.10:FF:000624">
    <property type="entry name" value="Mitogen-activated protein kinase"/>
    <property type="match status" value="1"/>
</dbReference>
<evidence type="ECO:0000256" key="9">
    <source>
        <dbReference type="ARBA" id="ARBA00048367"/>
    </source>
</evidence>
<dbReference type="GO" id="GO:0007165">
    <property type="term" value="P:signal transduction"/>
    <property type="evidence" value="ECO:0007669"/>
    <property type="project" value="TreeGrafter"/>
</dbReference>
<dbReference type="Gene3D" id="1.10.510.10">
    <property type="entry name" value="Transferase(Phosphotransferase) domain 1"/>
    <property type="match status" value="1"/>
</dbReference>
<dbReference type="GO" id="GO:0004693">
    <property type="term" value="F:cyclin-dependent protein serine/threonine kinase activity"/>
    <property type="evidence" value="ECO:0007669"/>
    <property type="project" value="UniProtKB-EC"/>
</dbReference>
<proteinExistence type="inferred from homology"/>
<dbReference type="GO" id="GO:0030332">
    <property type="term" value="F:cyclin binding"/>
    <property type="evidence" value="ECO:0007669"/>
    <property type="project" value="TreeGrafter"/>
</dbReference>
<dbReference type="InterPro" id="IPR050108">
    <property type="entry name" value="CDK"/>
</dbReference>
<keyword evidence="5" id="KW-0547">Nucleotide-binding</keyword>
<keyword evidence="6" id="KW-0418">Kinase</keyword>
<feature type="domain" description="Protein kinase" evidence="10">
    <location>
        <begin position="3"/>
        <end position="292"/>
    </location>
</feature>
<organism evidence="11 12">
    <name type="scientific">Danaus chrysippus</name>
    <name type="common">African queen</name>
    <dbReference type="NCBI Taxonomy" id="151541"/>
    <lineage>
        <taxon>Eukaryota</taxon>
        <taxon>Metazoa</taxon>
        <taxon>Ecdysozoa</taxon>
        <taxon>Arthropoda</taxon>
        <taxon>Hexapoda</taxon>
        <taxon>Insecta</taxon>
        <taxon>Pterygota</taxon>
        <taxon>Neoptera</taxon>
        <taxon>Endopterygota</taxon>
        <taxon>Lepidoptera</taxon>
        <taxon>Glossata</taxon>
        <taxon>Ditrysia</taxon>
        <taxon>Papilionoidea</taxon>
        <taxon>Nymphalidae</taxon>
        <taxon>Danainae</taxon>
        <taxon>Danaini</taxon>
        <taxon>Danaina</taxon>
        <taxon>Danaus</taxon>
        <taxon>Anosia</taxon>
    </lineage>
</organism>
<dbReference type="InterPro" id="IPR011009">
    <property type="entry name" value="Kinase-like_dom_sf"/>
</dbReference>
<dbReference type="SMART" id="SM00220">
    <property type="entry name" value="S_TKc"/>
    <property type="match status" value="1"/>
</dbReference>
<dbReference type="GO" id="GO:0000082">
    <property type="term" value="P:G1/S transition of mitotic cell cycle"/>
    <property type="evidence" value="ECO:0007669"/>
    <property type="project" value="TreeGrafter"/>
</dbReference>
<comment type="caution">
    <text evidence="11">The sequence shown here is derived from an EMBL/GenBank/DDBJ whole genome shotgun (WGS) entry which is preliminary data.</text>
</comment>
<dbReference type="PANTHER" id="PTHR24056">
    <property type="entry name" value="CELL DIVISION PROTEIN KINASE"/>
    <property type="match status" value="1"/>
</dbReference>
<keyword evidence="3" id="KW-0723">Serine/threonine-protein kinase</keyword>
<evidence type="ECO:0000256" key="4">
    <source>
        <dbReference type="ARBA" id="ARBA00022679"/>
    </source>
</evidence>
<reference evidence="11" key="1">
    <citation type="submission" date="2021-09" db="EMBL/GenBank/DDBJ databases">
        <authorList>
            <person name="Martin H S."/>
        </authorList>
    </citation>
    <scope>NUCLEOTIDE SEQUENCE</scope>
</reference>
<dbReference type="GO" id="GO:0010389">
    <property type="term" value="P:regulation of G2/M transition of mitotic cell cycle"/>
    <property type="evidence" value="ECO:0007669"/>
    <property type="project" value="TreeGrafter"/>
</dbReference>
<dbReference type="GO" id="GO:0005737">
    <property type="term" value="C:cytoplasm"/>
    <property type="evidence" value="ECO:0007669"/>
    <property type="project" value="TreeGrafter"/>
</dbReference>
<evidence type="ECO:0000256" key="7">
    <source>
        <dbReference type="ARBA" id="ARBA00022840"/>
    </source>
</evidence>
<dbReference type="PROSITE" id="PS00108">
    <property type="entry name" value="PROTEIN_KINASE_ST"/>
    <property type="match status" value="1"/>
</dbReference>
<evidence type="ECO:0000256" key="5">
    <source>
        <dbReference type="ARBA" id="ARBA00022741"/>
    </source>
</evidence>
<evidence type="ECO:0000256" key="3">
    <source>
        <dbReference type="ARBA" id="ARBA00022527"/>
    </source>
</evidence>
<dbReference type="Pfam" id="PF00069">
    <property type="entry name" value="Pkinase"/>
    <property type="match status" value="1"/>
</dbReference>
<dbReference type="EMBL" id="CAKASE010000071">
    <property type="protein sequence ID" value="CAG9573812.1"/>
    <property type="molecule type" value="Genomic_DNA"/>
</dbReference>
<dbReference type="EC" id="2.7.11.22" evidence="2"/>
<dbReference type="Gene3D" id="3.30.200.20">
    <property type="entry name" value="Phosphorylase Kinase, domain 1"/>
    <property type="match status" value="1"/>
</dbReference>
<dbReference type="PROSITE" id="PS50011">
    <property type="entry name" value="PROTEIN_KINASE_DOM"/>
    <property type="match status" value="1"/>
</dbReference>
<evidence type="ECO:0000256" key="2">
    <source>
        <dbReference type="ARBA" id="ARBA00012425"/>
    </source>
</evidence>
<evidence type="ECO:0000256" key="1">
    <source>
        <dbReference type="ARBA" id="ARBA00006485"/>
    </source>
</evidence>
<keyword evidence="12" id="KW-1185">Reference proteome</keyword>
<evidence type="ECO:0000259" key="10">
    <source>
        <dbReference type="PROSITE" id="PS50011"/>
    </source>
</evidence>
<gene>
    <name evidence="11" type="ORF">DCHRY22_LOCUS10671</name>
</gene>
<keyword evidence="4" id="KW-0808">Transferase</keyword>
<dbReference type="GO" id="GO:0000307">
    <property type="term" value="C:cyclin-dependent protein kinase holoenzyme complex"/>
    <property type="evidence" value="ECO:0007669"/>
    <property type="project" value="TreeGrafter"/>
</dbReference>
<keyword evidence="7" id="KW-0067">ATP-binding</keyword>
<protein>
    <recommendedName>
        <fullName evidence="2">cyclin-dependent kinase</fullName>
        <ecNumber evidence="2">2.7.11.22</ecNumber>
    </recommendedName>
</protein>
<comment type="similarity">
    <text evidence="1">Belongs to the protein kinase superfamily. CMGC Ser/Thr protein kinase family. CDC2/CDKX subfamily.</text>
</comment>
<dbReference type="OrthoDB" id="1732493at2759"/>
<evidence type="ECO:0000256" key="8">
    <source>
        <dbReference type="ARBA" id="ARBA00047811"/>
    </source>
</evidence>
<dbReference type="InterPro" id="IPR000719">
    <property type="entry name" value="Prot_kinase_dom"/>
</dbReference>
<name>A0A8J2QZ17_9NEOP</name>
<dbReference type="GO" id="GO:0005634">
    <property type="term" value="C:nucleus"/>
    <property type="evidence" value="ECO:0007669"/>
    <property type="project" value="TreeGrafter"/>
</dbReference>